<dbReference type="GO" id="GO:0061630">
    <property type="term" value="F:ubiquitin protein ligase activity"/>
    <property type="evidence" value="ECO:0007669"/>
    <property type="project" value="UniProtKB-EC"/>
</dbReference>
<reference evidence="18" key="2">
    <citation type="journal article" date="2018" name="BMC Genomics">
        <title>A manually annotated Actinidia chinensis var. chinensis (kiwifruit) genome highlights the challenges associated with draft genomes and gene prediction in plants.</title>
        <authorList>
            <person name="Pilkington S.M."/>
            <person name="Crowhurst R."/>
            <person name="Hilario E."/>
            <person name="Nardozza S."/>
            <person name="Fraser L."/>
            <person name="Peng Y."/>
            <person name="Gunaseelan K."/>
            <person name="Simpson R."/>
            <person name="Tahir J."/>
            <person name="Deroles S.C."/>
            <person name="Templeton K."/>
            <person name="Luo Z."/>
            <person name="Davy M."/>
            <person name="Cheng C."/>
            <person name="McNeilage M."/>
            <person name="Scaglione D."/>
            <person name="Liu Y."/>
            <person name="Zhang Q."/>
            <person name="Datson P."/>
            <person name="De Silva N."/>
            <person name="Gardiner S.E."/>
            <person name="Bassett H."/>
            <person name="Chagne D."/>
            <person name="McCallum J."/>
            <person name="Dzierzon H."/>
            <person name="Deng C."/>
            <person name="Wang Y.Y."/>
            <person name="Barron L."/>
            <person name="Manako K."/>
            <person name="Bowen J."/>
            <person name="Foster T.M."/>
            <person name="Erridge Z.A."/>
            <person name="Tiffin H."/>
            <person name="Waite C.N."/>
            <person name="Davies K.M."/>
            <person name="Grierson E.P."/>
            <person name="Laing W.A."/>
            <person name="Kirk R."/>
            <person name="Chen X."/>
            <person name="Wood M."/>
            <person name="Montefiori M."/>
            <person name="Brummell D.A."/>
            <person name="Schwinn K.E."/>
            <person name="Catanach A."/>
            <person name="Fullerton C."/>
            <person name="Li D."/>
            <person name="Meiyalaghan S."/>
            <person name="Nieuwenhuizen N."/>
            <person name="Read N."/>
            <person name="Prakash R."/>
            <person name="Hunter D."/>
            <person name="Zhang H."/>
            <person name="McKenzie M."/>
            <person name="Knabel M."/>
            <person name="Harris A."/>
            <person name="Allan A.C."/>
            <person name="Gleave A."/>
            <person name="Chen A."/>
            <person name="Janssen B.J."/>
            <person name="Plunkett B."/>
            <person name="Ampomah-Dwamena C."/>
            <person name="Voogd C."/>
            <person name="Leif D."/>
            <person name="Lafferty D."/>
            <person name="Souleyre E.J.F."/>
            <person name="Varkonyi-Gasic E."/>
            <person name="Gambi F."/>
            <person name="Hanley J."/>
            <person name="Yao J.L."/>
            <person name="Cheung J."/>
            <person name="David K.M."/>
            <person name="Warren B."/>
            <person name="Marsh K."/>
            <person name="Snowden K.C."/>
            <person name="Lin-Wang K."/>
            <person name="Brian L."/>
            <person name="Martinez-Sanchez M."/>
            <person name="Wang M."/>
            <person name="Ileperuma N."/>
            <person name="Macnee N."/>
            <person name="Campin R."/>
            <person name="McAtee P."/>
            <person name="Drummond R.S.M."/>
            <person name="Espley R.V."/>
            <person name="Ireland H.S."/>
            <person name="Wu R."/>
            <person name="Atkinson R.G."/>
            <person name="Karunairetnam S."/>
            <person name="Bulley S."/>
            <person name="Chunkath S."/>
            <person name="Hanley Z."/>
            <person name="Storey R."/>
            <person name="Thrimawithana A.H."/>
            <person name="Thomson S."/>
            <person name="David C."/>
            <person name="Testolin R."/>
            <person name="Huang H."/>
            <person name="Hellens R.P."/>
            <person name="Schaffer R.J."/>
        </authorList>
    </citation>
    <scope>NUCLEOTIDE SEQUENCE [LARGE SCALE GENOMIC DNA]</scope>
    <source>
        <strain evidence="18">cv. Red5</strain>
    </source>
</reference>
<organism evidence="17 18">
    <name type="scientific">Actinidia chinensis var. chinensis</name>
    <name type="common">Chinese soft-hair kiwi</name>
    <dbReference type="NCBI Taxonomy" id="1590841"/>
    <lineage>
        <taxon>Eukaryota</taxon>
        <taxon>Viridiplantae</taxon>
        <taxon>Streptophyta</taxon>
        <taxon>Embryophyta</taxon>
        <taxon>Tracheophyta</taxon>
        <taxon>Spermatophyta</taxon>
        <taxon>Magnoliopsida</taxon>
        <taxon>eudicotyledons</taxon>
        <taxon>Gunneridae</taxon>
        <taxon>Pentapetalae</taxon>
        <taxon>asterids</taxon>
        <taxon>Ericales</taxon>
        <taxon>Actinidiaceae</taxon>
        <taxon>Actinidia</taxon>
    </lineage>
</organism>
<dbReference type="EMBL" id="NKQK01000014">
    <property type="protein sequence ID" value="PSS11570.1"/>
    <property type="molecule type" value="Genomic_DNA"/>
</dbReference>
<dbReference type="GO" id="GO:0016020">
    <property type="term" value="C:membrane"/>
    <property type="evidence" value="ECO:0007669"/>
    <property type="project" value="UniProtKB-SubCell"/>
</dbReference>
<keyword evidence="11" id="KW-0862">Zinc</keyword>
<dbReference type="AlphaFoldDB" id="A0A2R6QNR8"/>
<dbReference type="GO" id="GO:0008270">
    <property type="term" value="F:zinc ion binding"/>
    <property type="evidence" value="ECO:0007669"/>
    <property type="project" value="UniProtKB-KW"/>
</dbReference>
<protein>
    <recommendedName>
        <fullName evidence="4">RING-type E3 ubiquitin transferase</fullName>
        <ecNumber evidence="4">2.3.2.27</ecNumber>
    </recommendedName>
</protein>
<comment type="pathway">
    <text evidence="3">Protein modification; protein ubiquitination.</text>
</comment>
<dbReference type="GO" id="GO:0030247">
    <property type="term" value="F:polysaccharide binding"/>
    <property type="evidence" value="ECO:0007669"/>
    <property type="project" value="InterPro"/>
</dbReference>
<dbReference type="InterPro" id="IPR025287">
    <property type="entry name" value="WAK_GUB"/>
</dbReference>
<evidence type="ECO:0000256" key="3">
    <source>
        <dbReference type="ARBA" id="ARBA00004906"/>
    </source>
</evidence>
<evidence type="ECO:0000256" key="6">
    <source>
        <dbReference type="ARBA" id="ARBA00022692"/>
    </source>
</evidence>
<dbReference type="Gramene" id="PSS11570">
    <property type="protein sequence ID" value="PSS11570"/>
    <property type="gene ID" value="CEY00_Acc15845"/>
</dbReference>
<evidence type="ECO:0000256" key="1">
    <source>
        <dbReference type="ARBA" id="ARBA00000900"/>
    </source>
</evidence>
<dbReference type="Proteomes" id="UP000241394">
    <property type="component" value="Chromosome LG14"/>
</dbReference>
<evidence type="ECO:0000256" key="8">
    <source>
        <dbReference type="ARBA" id="ARBA00022729"/>
    </source>
</evidence>
<keyword evidence="8 15" id="KW-0732">Signal</keyword>
<name>A0A2R6QNR8_ACTCC</name>
<evidence type="ECO:0000313" key="18">
    <source>
        <dbReference type="Proteomes" id="UP000241394"/>
    </source>
</evidence>
<gene>
    <name evidence="17" type="ORF">CEY00_Acc15845</name>
</gene>
<dbReference type="OMA" id="IHYPFHI"/>
<accession>A0A2R6QNR8</accession>
<keyword evidence="5" id="KW-0808">Transferase</keyword>
<evidence type="ECO:0000256" key="14">
    <source>
        <dbReference type="ARBA" id="ARBA00024209"/>
    </source>
</evidence>
<evidence type="ECO:0000256" key="5">
    <source>
        <dbReference type="ARBA" id="ARBA00022679"/>
    </source>
</evidence>
<dbReference type="EC" id="2.3.2.27" evidence="4"/>
<evidence type="ECO:0000313" key="17">
    <source>
        <dbReference type="EMBL" id="PSS11570.1"/>
    </source>
</evidence>
<dbReference type="InParanoid" id="A0A2R6QNR8"/>
<evidence type="ECO:0000256" key="15">
    <source>
        <dbReference type="SAM" id="SignalP"/>
    </source>
</evidence>
<dbReference type="InterPro" id="IPR046948">
    <property type="entry name" value="ATL20-22-like"/>
</dbReference>
<comment type="subcellular location">
    <subcellularLocation>
        <location evidence="2">Membrane</location>
        <topology evidence="2">Single-pass membrane protein</topology>
    </subcellularLocation>
</comment>
<evidence type="ECO:0000256" key="11">
    <source>
        <dbReference type="ARBA" id="ARBA00022833"/>
    </source>
</evidence>
<keyword evidence="6" id="KW-0812">Transmembrane</keyword>
<dbReference type="PANTHER" id="PTHR46279">
    <property type="entry name" value="RING/U-BOX SUPERFAMILY PROTEIN"/>
    <property type="match status" value="1"/>
</dbReference>
<feature type="chain" id="PRO_5015335130" description="RING-type E3 ubiquitin transferase" evidence="15">
    <location>
        <begin position="20"/>
        <end position="305"/>
    </location>
</feature>
<comment type="caution">
    <text evidence="17">The sequence shown here is derived from an EMBL/GenBank/DDBJ whole genome shotgun (WGS) entry which is preliminary data.</text>
</comment>
<keyword evidence="13" id="KW-0472">Membrane</keyword>
<dbReference type="Pfam" id="PF13947">
    <property type="entry name" value="GUB_WAK_bind"/>
    <property type="match status" value="1"/>
</dbReference>
<dbReference type="STRING" id="1590841.A0A2R6QNR8"/>
<reference evidence="17 18" key="1">
    <citation type="submission" date="2017-07" db="EMBL/GenBank/DDBJ databases">
        <title>An improved, manually edited Actinidia chinensis var. chinensis (kiwifruit) genome highlights the challenges associated with draft genomes and gene prediction in plants.</title>
        <authorList>
            <person name="Pilkington S."/>
            <person name="Crowhurst R."/>
            <person name="Hilario E."/>
            <person name="Nardozza S."/>
            <person name="Fraser L."/>
            <person name="Peng Y."/>
            <person name="Gunaseelan K."/>
            <person name="Simpson R."/>
            <person name="Tahir J."/>
            <person name="Deroles S."/>
            <person name="Templeton K."/>
            <person name="Luo Z."/>
            <person name="Davy M."/>
            <person name="Cheng C."/>
            <person name="Mcneilage M."/>
            <person name="Scaglione D."/>
            <person name="Liu Y."/>
            <person name="Zhang Q."/>
            <person name="Datson P."/>
            <person name="De Silva N."/>
            <person name="Gardiner S."/>
            <person name="Bassett H."/>
            <person name="Chagne D."/>
            <person name="Mccallum J."/>
            <person name="Dzierzon H."/>
            <person name="Deng C."/>
            <person name="Wang Y.-Y."/>
            <person name="Barron N."/>
            <person name="Manako K."/>
            <person name="Bowen J."/>
            <person name="Foster T."/>
            <person name="Erridge Z."/>
            <person name="Tiffin H."/>
            <person name="Waite C."/>
            <person name="Davies K."/>
            <person name="Grierson E."/>
            <person name="Laing W."/>
            <person name="Kirk R."/>
            <person name="Chen X."/>
            <person name="Wood M."/>
            <person name="Montefiori M."/>
            <person name="Brummell D."/>
            <person name="Schwinn K."/>
            <person name="Catanach A."/>
            <person name="Fullerton C."/>
            <person name="Li D."/>
            <person name="Meiyalaghan S."/>
            <person name="Nieuwenhuizen N."/>
            <person name="Read N."/>
            <person name="Prakash R."/>
            <person name="Hunter D."/>
            <person name="Zhang H."/>
            <person name="Mckenzie M."/>
            <person name="Knabel M."/>
            <person name="Harris A."/>
            <person name="Allan A."/>
            <person name="Chen A."/>
            <person name="Janssen B."/>
            <person name="Plunkett B."/>
            <person name="Dwamena C."/>
            <person name="Voogd C."/>
            <person name="Leif D."/>
            <person name="Lafferty D."/>
            <person name="Souleyre E."/>
            <person name="Varkonyi-Gasic E."/>
            <person name="Gambi F."/>
            <person name="Hanley J."/>
            <person name="Yao J.-L."/>
            <person name="Cheung J."/>
            <person name="David K."/>
            <person name="Warren B."/>
            <person name="Marsh K."/>
            <person name="Snowden K."/>
            <person name="Lin-Wang K."/>
            <person name="Brian L."/>
            <person name="Martinez-Sanchez M."/>
            <person name="Wang M."/>
            <person name="Ileperuma N."/>
            <person name="Macnee N."/>
            <person name="Campin R."/>
            <person name="Mcatee P."/>
            <person name="Drummond R."/>
            <person name="Espley R."/>
            <person name="Ireland H."/>
            <person name="Wu R."/>
            <person name="Atkinson R."/>
            <person name="Karunairetnam S."/>
            <person name="Bulley S."/>
            <person name="Chunkath S."/>
            <person name="Hanley Z."/>
            <person name="Storey R."/>
            <person name="Thrimawithana A."/>
            <person name="Thomson S."/>
            <person name="David C."/>
            <person name="Testolin R."/>
        </authorList>
    </citation>
    <scope>NUCLEOTIDE SEQUENCE [LARGE SCALE GENOMIC DNA]</scope>
    <source>
        <strain evidence="18">cv. Red5</strain>
        <tissue evidence="17">Young leaf</tissue>
    </source>
</reference>
<evidence type="ECO:0000256" key="12">
    <source>
        <dbReference type="ARBA" id="ARBA00022989"/>
    </source>
</evidence>
<evidence type="ECO:0000256" key="7">
    <source>
        <dbReference type="ARBA" id="ARBA00022723"/>
    </source>
</evidence>
<evidence type="ECO:0000256" key="2">
    <source>
        <dbReference type="ARBA" id="ARBA00004167"/>
    </source>
</evidence>
<comment type="catalytic activity">
    <reaction evidence="1">
        <text>S-ubiquitinyl-[E2 ubiquitin-conjugating enzyme]-L-cysteine + [acceptor protein]-L-lysine = [E2 ubiquitin-conjugating enzyme]-L-cysteine + N(6)-ubiquitinyl-[acceptor protein]-L-lysine.</text>
        <dbReference type="EC" id="2.3.2.27"/>
    </reaction>
</comment>
<evidence type="ECO:0000256" key="9">
    <source>
        <dbReference type="ARBA" id="ARBA00022771"/>
    </source>
</evidence>
<evidence type="ECO:0000256" key="13">
    <source>
        <dbReference type="ARBA" id="ARBA00023136"/>
    </source>
</evidence>
<evidence type="ECO:0000256" key="10">
    <source>
        <dbReference type="ARBA" id="ARBA00022786"/>
    </source>
</evidence>
<dbReference type="OrthoDB" id="1641101at2759"/>
<evidence type="ECO:0000256" key="4">
    <source>
        <dbReference type="ARBA" id="ARBA00012483"/>
    </source>
</evidence>
<keyword evidence="18" id="KW-1185">Reference proteome</keyword>
<feature type="signal peptide" evidence="15">
    <location>
        <begin position="1"/>
        <end position="19"/>
    </location>
</feature>
<proteinExistence type="inferred from homology"/>
<sequence>MAAFIFFMLFFSIFPNTEAIDTKCPQIKCTQDGPNILFPFSLQGLQPHNCSHPGFKLLCRANATLIQFPSHRDLIVKSISYDTRKLSLLDPKNCVHEVFLNLNLSHTPFKYYYVVKNYTYLNCSAQLSPPFVQVPCLSGSQYHVYVVEPLQVVPVSCKLVKTVAIPFSYSIYLSDGSFGLGFTWDATGREDFVVEGGFCGLWLTKIFGVGGRKVLSILILIFMVTTLVGAKNYCSKNALVEKLFGDLETFKHTKYFGANLKEVSYQIKTALGHGNYGNDDFKGVLETTCIDEKASISKFEPKLPN</sequence>
<keyword evidence="7" id="KW-0479">Metal-binding</keyword>
<keyword evidence="10" id="KW-0833">Ubl conjugation pathway</keyword>
<comment type="similarity">
    <text evidence="14">Belongs to the RING-type zinc finger family. ATL subfamily.</text>
</comment>
<evidence type="ECO:0000259" key="16">
    <source>
        <dbReference type="Pfam" id="PF13947"/>
    </source>
</evidence>
<dbReference type="PANTHER" id="PTHR46279:SF12">
    <property type="entry name" value="RING-TYPE E3 UBIQUITIN TRANSFERASE"/>
    <property type="match status" value="1"/>
</dbReference>
<keyword evidence="12" id="KW-1133">Transmembrane helix</keyword>
<keyword evidence="9" id="KW-0863">Zinc-finger</keyword>
<feature type="domain" description="Wall-associated receptor kinase galacturonan-binding" evidence="16">
    <location>
        <begin position="24"/>
        <end position="89"/>
    </location>
</feature>